<dbReference type="SUPFAM" id="SSF53474">
    <property type="entry name" value="alpha/beta-Hydrolases"/>
    <property type="match status" value="1"/>
</dbReference>
<proteinExistence type="predicted"/>
<dbReference type="AlphaFoldDB" id="A0AAN6TA04"/>
<organism evidence="1 2">
    <name type="scientific">Canariomyces notabilis</name>
    <dbReference type="NCBI Taxonomy" id="2074819"/>
    <lineage>
        <taxon>Eukaryota</taxon>
        <taxon>Fungi</taxon>
        <taxon>Dikarya</taxon>
        <taxon>Ascomycota</taxon>
        <taxon>Pezizomycotina</taxon>
        <taxon>Sordariomycetes</taxon>
        <taxon>Sordariomycetidae</taxon>
        <taxon>Sordariales</taxon>
        <taxon>Chaetomiaceae</taxon>
        <taxon>Canariomyces</taxon>
    </lineage>
</organism>
<gene>
    <name evidence="1" type="ORF">N656DRAFT_757820</name>
</gene>
<dbReference type="GeneID" id="89937284"/>
<comment type="caution">
    <text evidence="1">The sequence shown here is derived from an EMBL/GenBank/DDBJ whole genome shotgun (WGS) entry which is preliminary data.</text>
</comment>
<reference evidence="1" key="1">
    <citation type="journal article" date="2023" name="Mol. Phylogenet. Evol.">
        <title>Genome-scale phylogeny and comparative genomics of the fungal order Sordariales.</title>
        <authorList>
            <person name="Hensen N."/>
            <person name="Bonometti L."/>
            <person name="Westerberg I."/>
            <person name="Brannstrom I.O."/>
            <person name="Guillou S."/>
            <person name="Cros-Aarteil S."/>
            <person name="Calhoun S."/>
            <person name="Haridas S."/>
            <person name="Kuo A."/>
            <person name="Mondo S."/>
            <person name="Pangilinan J."/>
            <person name="Riley R."/>
            <person name="LaButti K."/>
            <person name="Andreopoulos B."/>
            <person name="Lipzen A."/>
            <person name="Chen C."/>
            <person name="Yan M."/>
            <person name="Daum C."/>
            <person name="Ng V."/>
            <person name="Clum A."/>
            <person name="Steindorff A."/>
            <person name="Ohm R.A."/>
            <person name="Martin F."/>
            <person name="Silar P."/>
            <person name="Natvig D.O."/>
            <person name="Lalanne C."/>
            <person name="Gautier V."/>
            <person name="Ament-Velasquez S.L."/>
            <person name="Kruys A."/>
            <person name="Hutchinson M.I."/>
            <person name="Powell A.J."/>
            <person name="Barry K."/>
            <person name="Miller A.N."/>
            <person name="Grigoriev I.V."/>
            <person name="Debuchy R."/>
            <person name="Gladieux P."/>
            <person name="Hiltunen Thoren M."/>
            <person name="Johannesson H."/>
        </authorList>
    </citation>
    <scope>NUCLEOTIDE SEQUENCE</scope>
    <source>
        <strain evidence="1">CBS 508.74</strain>
    </source>
</reference>
<dbReference type="RefSeq" id="XP_064667893.1">
    <property type="nucleotide sequence ID" value="XM_064813159.1"/>
</dbReference>
<dbReference type="EMBL" id="MU853351">
    <property type="protein sequence ID" value="KAK4110323.1"/>
    <property type="molecule type" value="Genomic_DNA"/>
</dbReference>
<dbReference type="Gene3D" id="3.40.50.1820">
    <property type="entry name" value="alpha/beta hydrolase"/>
    <property type="match status" value="1"/>
</dbReference>
<protein>
    <submittedName>
        <fullName evidence="1">Alpha/beta-hydrolase</fullName>
    </submittedName>
</protein>
<accession>A0AAN6TA04</accession>
<reference evidence="1" key="2">
    <citation type="submission" date="2023-05" db="EMBL/GenBank/DDBJ databases">
        <authorList>
            <consortium name="Lawrence Berkeley National Laboratory"/>
            <person name="Steindorff A."/>
            <person name="Hensen N."/>
            <person name="Bonometti L."/>
            <person name="Westerberg I."/>
            <person name="Brannstrom I.O."/>
            <person name="Guillou S."/>
            <person name="Cros-Aarteil S."/>
            <person name="Calhoun S."/>
            <person name="Haridas S."/>
            <person name="Kuo A."/>
            <person name="Mondo S."/>
            <person name="Pangilinan J."/>
            <person name="Riley R."/>
            <person name="Labutti K."/>
            <person name="Andreopoulos B."/>
            <person name="Lipzen A."/>
            <person name="Chen C."/>
            <person name="Yanf M."/>
            <person name="Daum C."/>
            <person name="Ng V."/>
            <person name="Clum A."/>
            <person name="Ohm R."/>
            <person name="Martin F."/>
            <person name="Silar P."/>
            <person name="Natvig D."/>
            <person name="Lalanne C."/>
            <person name="Gautier V."/>
            <person name="Ament-Velasquez S.L."/>
            <person name="Kruys A."/>
            <person name="Hutchinson M.I."/>
            <person name="Powell A.J."/>
            <person name="Barry K."/>
            <person name="Miller A.N."/>
            <person name="Grigoriev I.V."/>
            <person name="Debuchy R."/>
            <person name="Gladieux P."/>
            <person name="Thoren M.H."/>
            <person name="Johannesson H."/>
        </authorList>
    </citation>
    <scope>NUCLEOTIDE SEQUENCE</scope>
    <source>
        <strain evidence="1">CBS 508.74</strain>
    </source>
</reference>
<keyword evidence="2" id="KW-1185">Reference proteome</keyword>
<evidence type="ECO:0000313" key="2">
    <source>
        <dbReference type="Proteomes" id="UP001302812"/>
    </source>
</evidence>
<dbReference type="InterPro" id="IPR029058">
    <property type="entry name" value="AB_hydrolase_fold"/>
</dbReference>
<sequence length="308" mass="34824">MTPEEIQGYLKSLVAPLRNQIPTPLLHNPSEAGLKYEDVFFPSEDGTPLEAWYIPKPGSDKLIIVNHPLRCNRSGFPAHLDPWKAFLGGSATGNDYELNFIPDLKILHDAGYNVLAYDMRNFGNSGAANGGISGTGHFESRDVVGSLNYARSREDTKNMTIGLFSRCLGGIATFFAVHRRPDVFKDVRCLLVPNPLSYRPFVERALEIAGLGSDRFDEVNWMVKMESSFDIDELSPIPIMKSIRIPTFIYAVRNDILTKESDVQTMYDLIPIQDKKLHWVDGTVRMKGYTHFQENPQIFVEWLAQHMN</sequence>
<dbReference type="Proteomes" id="UP001302812">
    <property type="component" value="Unassembled WGS sequence"/>
</dbReference>
<name>A0AAN6TA04_9PEZI</name>
<evidence type="ECO:0000313" key="1">
    <source>
        <dbReference type="EMBL" id="KAK4110323.1"/>
    </source>
</evidence>